<reference evidence="4" key="1">
    <citation type="submission" date="2021-02" db="EMBL/GenBank/DDBJ databases">
        <authorList>
            <person name="Vanwijnsberghe S."/>
        </authorList>
    </citation>
    <scope>NUCLEOTIDE SEQUENCE</scope>
    <source>
        <strain evidence="4">R-70211</strain>
    </source>
</reference>
<feature type="transmembrane region" description="Helical" evidence="1">
    <location>
        <begin position="184"/>
        <end position="204"/>
    </location>
</feature>
<evidence type="ECO:0008006" key="6">
    <source>
        <dbReference type="Google" id="ProtNLM"/>
    </source>
</evidence>
<dbReference type="AlphaFoldDB" id="A0A9N8MTP3"/>
<evidence type="ECO:0000259" key="3">
    <source>
        <dbReference type="Pfam" id="PF18184"/>
    </source>
</evidence>
<evidence type="ECO:0000256" key="1">
    <source>
        <dbReference type="SAM" id="Phobius"/>
    </source>
</evidence>
<accession>A0A9N8MTP3</accession>
<gene>
    <name evidence="4" type="ORF">R70211_01346</name>
</gene>
<dbReference type="InterPro" id="IPR040884">
    <property type="entry name" value="SLATT_1"/>
</dbReference>
<dbReference type="Pfam" id="PF18181">
    <property type="entry name" value="SLATT_1"/>
    <property type="match status" value="1"/>
</dbReference>
<feature type="transmembrane region" description="Helical" evidence="1">
    <location>
        <begin position="50"/>
        <end position="70"/>
    </location>
</feature>
<evidence type="ECO:0000313" key="4">
    <source>
        <dbReference type="EMBL" id="CAE6872287.1"/>
    </source>
</evidence>
<proteinExistence type="predicted"/>
<keyword evidence="1" id="KW-0472">Membrane</keyword>
<dbReference type="EMBL" id="CAJNAS010000003">
    <property type="protein sequence ID" value="CAE6872287.1"/>
    <property type="molecule type" value="Genomic_DNA"/>
</dbReference>
<keyword evidence="1" id="KW-0812">Transmembrane</keyword>
<feature type="domain" description="SMODS and SLOG-associating 2TM effector" evidence="2">
    <location>
        <begin position="158"/>
        <end position="280"/>
    </location>
</feature>
<dbReference type="NCBIfam" id="NF033610">
    <property type="entry name" value="SLATT_3"/>
    <property type="match status" value="1"/>
</dbReference>
<evidence type="ECO:0000259" key="2">
    <source>
        <dbReference type="Pfam" id="PF18181"/>
    </source>
</evidence>
<dbReference type="NCBIfam" id="NF033634">
    <property type="entry name" value="SLATT_1"/>
    <property type="match status" value="1"/>
</dbReference>
<comment type="caution">
    <text evidence="4">The sequence shown here is derived from an EMBL/GenBank/DDBJ whole genome shotgun (WGS) entry which is preliminary data.</text>
</comment>
<dbReference type="InterPro" id="IPR041116">
    <property type="entry name" value="SLATT_3"/>
</dbReference>
<dbReference type="RefSeq" id="WP_201138899.1">
    <property type="nucleotide sequence ID" value="NZ_CAJNAS010000003.1"/>
</dbReference>
<feature type="transmembrane region" description="Helical" evidence="1">
    <location>
        <begin position="24"/>
        <end position="44"/>
    </location>
</feature>
<dbReference type="Proteomes" id="UP000675121">
    <property type="component" value="Unassembled WGS sequence"/>
</dbReference>
<protein>
    <recommendedName>
        <fullName evidence="6">DUF4231 domain-containing protein</fullName>
    </recommendedName>
</protein>
<keyword evidence="5" id="KW-1185">Reference proteome</keyword>
<organism evidence="4 5">
    <name type="scientific">Paraburkholderia domus</name>
    <dbReference type="NCBI Taxonomy" id="2793075"/>
    <lineage>
        <taxon>Bacteria</taxon>
        <taxon>Pseudomonadati</taxon>
        <taxon>Pseudomonadota</taxon>
        <taxon>Betaproteobacteria</taxon>
        <taxon>Burkholderiales</taxon>
        <taxon>Burkholderiaceae</taxon>
        <taxon>Paraburkholderia</taxon>
    </lineage>
</organism>
<evidence type="ECO:0000313" key="5">
    <source>
        <dbReference type="Proteomes" id="UP000675121"/>
    </source>
</evidence>
<dbReference type="Pfam" id="PF18184">
    <property type="entry name" value="SLATT_3"/>
    <property type="match status" value="1"/>
</dbReference>
<name>A0A9N8MTP3_9BURK</name>
<sequence length="286" mass="32700">MEISDYPALYHAADKESLTAQQKFFGTIFANITCLILASIASSLDFHSKWISIAQAIILLAGLASSIYLATGRPDRIWYNGRALAESVKTSTWRYMMKAEPFDANLDVRPLFMTRLKTIFDQNKSVAKSMVDFADGVQITDYMRNTRALPLDQRKALYENERTVEQQKWYARKAQYNKKKANSFFLFLCLLNAAAVISTLLKIAYPDPKFWPTDILVTCSAALLSWIQAKRFQELSSAYSLAAYEIGFIREQLARITTEKKFSLFVSDAENAFSREHTQWVARKDE</sequence>
<feature type="transmembrane region" description="Helical" evidence="1">
    <location>
        <begin position="210"/>
        <end position="227"/>
    </location>
</feature>
<keyword evidence="1" id="KW-1133">Transmembrane helix</keyword>
<feature type="domain" description="SMODS and SLOG-associating 2TM effector" evidence="3">
    <location>
        <begin position="7"/>
        <end position="155"/>
    </location>
</feature>